<dbReference type="InterPro" id="IPR011598">
    <property type="entry name" value="bHLH_dom"/>
</dbReference>
<feature type="compositionally biased region" description="Basic and acidic residues" evidence="10">
    <location>
        <begin position="38"/>
        <end position="48"/>
    </location>
</feature>
<sequence length="505" mass="55101">MRLLSTPCEQHGASRPPVSASSVSSRVLLRQQLMREQLQEQERRELQRRQANSASSPYARPPNAGHTPAINVTASPGLPSSAQVPMEVLKVNTHLENPTKYHIQQAQRQQVKAYLSTTQHSCVSLSKLGSQAVSLPCPNQGADHGGMPPGPGNSAPNSPMALLTLNSTEKEMDDVIDDIISLESSYNDEILGLMDPGLQMGNSIPVSANLLDMYNNQGMPPHGLTISNSCPASLPNIKREFSVTPSPAVLHLLDKAGSCGKFENYQRPEGFPVEVRALAKERQKKDNHNLIERRRRFNINDRIKELGTLIPKSNDPDMRWNKGTILKASVDYIRKLQREQQRSKELETRQKKLEHANRHLILRIQELEMQARAHGLAAVPSALCASELSARSIKQEPALGECNQELYPGHTHLHEGLDASRPTTLDLSDGTISFSDGHGPNGSDPSAYSLAPKAPPSSSKLDDVLMDDNLSSVGADPLLSSASPAASKDSSCKSSMSMEENEHGC</sequence>
<organism evidence="12 13">
    <name type="scientific">Alosa alosa</name>
    <name type="common">allis shad</name>
    <dbReference type="NCBI Taxonomy" id="278164"/>
    <lineage>
        <taxon>Eukaryota</taxon>
        <taxon>Metazoa</taxon>
        <taxon>Chordata</taxon>
        <taxon>Craniata</taxon>
        <taxon>Vertebrata</taxon>
        <taxon>Euteleostomi</taxon>
        <taxon>Actinopterygii</taxon>
        <taxon>Neopterygii</taxon>
        <taxon>Teleostei</taxon>
        <taxon>Clupei</taxon>
        <taxon>Clupeiformes</taxon>
        <taxon>Clupeoidei</taxon>
        <taxon>Clupeidae</taxon>
        <taxon>Alosa</taxon>
    </lineage>
</organism>
<gene>
    <name evidence="12" type="ORF">AALO_G00059620</name>
</gene>
<keyword evidence="5" id="KW-0238">DNA-binding</keyword>
<evidence type="ECO:0000256" key="3">
    <source>
        <dbReference type="ARBA" id="ARBA00008289"/>
    </source>
</evidence>
<evidence type="ECO:0000256" key="7">
    <source>
        <dbReference type="ARBA" id="ARBA00023163"/>
    </source>
</evidence>
<dbReference type="GO" id="GO:0000978">
    <property type="term" value="F:RNA polymerase II cis-regulatory region sequence-specific DNA binding"/>
    <property type="evidence" value="ECO:0007669"/>
    <property type="project" value="TreeGrafter"/>
</dbReference>
<dbReference type="GO" id="GO:0005737">
    <property type="term" value="C:cytoplasm"/>
    <property type="evidence" value="ECO:0007669"/>
    <property type="project" value="UniProtKB-SubCell"/>
</dbReference>
<keyword evidence="7" id="KW-0804">Transcription</keyword>
<dbReference type="Pfam" id="PF15951">
    <property type="entry name" value="MITF_TFEB_C_3_N"/>
    <property type="match status" value="1"/>
</dbReference>
<dbReference type="InterPro" id="IPR036638">
    <property type="entry name" value="HLH_DNA-bd_sf"/>
</dbReference>
<evidence type="ECO:0000259" key="11">
    <source>
        <dbReference type="PROSITE" id="PS50888"/>
    </source>
</evidence>
<dbReference type="GO" id="GO:0046983">
    <property type="term" value="F:protein dimerization activity"/>
    <property type="evidence" value="ECO:0007669"/>
    <property type="project" value="InterPro"/>
</dbReference>
<dbReference type="Proteomes" id="UP000823561">
    <property type="component" value="Chromosome 4"/>
</dbReference>
<feature type="compositionally biased region" description="Polar residues" evidence="10">
    <location>
        <begin position="421"/>
        <end position="434"/>
    </location>
</feature>
<dbReference type="GO" id="GO:0000981">
    <property type="term" value="F:DNA-binding transcription factor activity, RNA polymerase II-specific"/>
    <property type="evidence" value="ECO:0007669"/>
    <property type="project" value="TreeGrafter"/>
</dbReference>
<evidence type="ECO:0000313" key="12">
    <source>
        <dbReference type="EMBL" id="KAG5282757.1"/>
    </source>
</evidence>
<dbReference type="SMART" id="SM00353">
    <property type="entry name" value="HLH"/>
    <property type="match status" value="1"/>
</dbReference>
<evidence type="ECO:0000256" key="9">
    <source>
        <dbReference type="SAM" id="Coils"/>
    </source>
</evidence>
<dbReference type="SUPFAM" id="SSF47459">
    <property type="entry name" value="HLH, helix-loop-helix DNA-binding domain"/>
    <property type="match status" value="1"/>
</dbReference>
<dbReference type="FunFam" id="4.10.280.10:FF:000003">
    <property type="entry name" value="microphthalmia-associated transcription factor isoform X1"/>
    <property type="match status" value="1"/>
</dbReference>
<keyword evidence="8" id="KW-0539">Nucleus</keyword>
<dbReference type="AlphaFoldDB" id="A0AAV6HB24"/>
<proteinExistence type="inferred from homology"/>
<keyword evidence="4" id="KW-0805">Transcription regulation</keyword>
<name>A0AAV6HB24_9TELE</name>
<comment type="caution">
    <text evidence="12">The sequence shown here is derived from an EMBL/GenBank/DDBJ whole genome shotgun (WGS) entry which is preliminary data.</text>
</comment>
<feature type="compositionally biased region" description="Low complexity" evidence="10">
    <location>
        <begin position="445"/>
        <end position="459"/>
    </location>
</feature>
<evidence type="ECO:0000313" key="13">
    <source>
        <dbReference type="Proteomes" id="UP000823561"/>
    </source>
</evidence>
<dbReference type="InterPro" id="IPR021802">
    <property type="entry name" value="MiT/TFE_C"/>
</dbReference>
<feature type="domain" description="BHLH" evidence="11">
    <location>
        <begin position="283"/>
        <end position="336"/>
    </location>
</feature>
<dbReference type="GO" id="GO:0030318">
    <property type="term" value="P:melanocyte differentiation"/>
    <property type="evidence" value="ECO:0007669"/>
    <property type="project" value="TreeGrafter"/>
</dbReference>
<dbReference type="Gene3D" id="4.10.280.10">
    <property type="entry name" value="Helix-loop-helix DNA-binding domain"/>
    <property type="match status" value="1"/>
</dbReference>
<evidence type="ECO:0000256" key="2">
    <source>
        <dbReference type="ARBA" id="ARBA00004496"/>
    </source>
</evidence>
<feature type="region of interest" description="Disordered" evidence="10">
    <location>
        <begin position="413"/>
        <end position="505"/>
    </location>
</feature>
<feature type="compositionally biased region" description="Low complexity" evidence="10">
    <location>
        <begin position="13"/>
        <end position="25"/>
    </location>
</feature>
<evidence type="ECO:0000256" key="4">
    <source>
        <dbReference type="ARBA" id="ARBA00023015"/>
    </source>
</evidence>
<comment type="subcellular location">
    <subcellularLocation>
        <location evidence="2">Cytoplasm</location>
    </subcellularLocation>
    <subcellularLocation>
        <location evidence="1">Nucleus</location>
    </subcellularLocation>
</comment>
<dbReference type="Pfam" id="PF00010">
    <property type="entry name" value="HLH"/>
    <property type="match status" value="1"/>
</dbReference>
<feature type="compositionally biased region" description="Low complexity" evidence="10">
    <location>
        <begin position="475"/>
        <end position="498"/>
    </location>
</feature>
<evidence type="ECO:0000256" key="1">
    <source>
        <dbReference type="ARBA" id="ARBA00004123"/>
    </source>
</evidence>
<dbReference type="EMBL" id="JADWDJ010000004">
    <property type="protein sequence ID" value="KAG5282757.1"/>
    <property type="molecule type" value="Genomic_DNA"/>
</dbReference>
<evidence type="ECO:0000256" key="10">
    <source>
        <dbReference type="SAM" id="MobiDB-lite"/>
    </source>
</evidence>
<dbReference type="InterPro" id="IPR031867">
    <property type="entry name" value="MiT/TFE_N"/>
</dbReference>
<accession>A0AAV6HB24</accession>
<feature type="region of interest" description="Disordered" evidence="10">
    <location>
        <begin position="1"/>
        <end position="25"/>
    </location>
</feature>
<keyword evidence="6" id="KW-0010">Activator</keyword>
<reference evidence="12" key="1">
    <citation type="submission" date="2020-10" db="EMBL/GenBank/DDBJ databases">
        <title>Chromosome-scale genome assembly of the Allis shad, Alosa alosa.</title>
        <authorList>
            <person name="Margot Z."/>
            <person name="Christophe K."/>
            <person name="Cabau C."/>
            <person name="Louis A."/>
            <person name="Berthelot C."/>
            <person name="Parey E."/>
            <person name="Roest Crollius H."/>
            <person name="Montfort J."/>
            <person name="Robinson-Rechavi M."/>
            <person name="Bucao C."/>
            <person name="Bouchez O."/>
            <person name="Gislard M."/>
            <person name="Lluch J."/>
            <person name="Milhes M."/>
            <person name="Lampietro C."/>
            <person name="Lopez Roques C."/>
            <person name="Donnadieu C."/>
            <person name="Braasch I."/>
            <person name="Desvignes T."/>
            <person name="Postlethwait J."/>
            <person name="Bobe J."/>
            <person name="Guiguen Y."/>
        </authorList>
    </citation>
    <scope>NUCLEOTIDE SEQUENCE</scope>
    <source>
        <strain evidence="12">M-15738</strain>
        <tissue evidence="12">Blood</tissue>
    </source>
</reference>
<dbReference type="CDD" id="cd18926">
    <property type="entry name" value="bHLHzip_MITF"/>
    <property type="match status" value="1"/>
</dbReference>
<feature type="region of interest" description="Disordered" evidence="10">
    <location>
        <begin position="38"/>
        <end position="78"/>
    </location>
</feature>
<comment type="similarity">
    <text evidence="3">Belongs to the MiT/TFE family.</text>
</comment>
<evidence type="ECO:0000256" key="8">
    <source>
        <dbReference type="ARBA" id="ARBA00023242"/>
    </source>
</evidence>
<dbReference type="PROSITE" id="PS50888">
    <property type="entry name" value="BHLH"/>
    <property type="match status" value="1"/>
</dbReference>
<dbReference type="Pfam" id="PF11851">
    <property type="entry name" value="DUF3371"/>
    <property type="match status" value="1"/>
</dbReference>
<evidence type="ECO:0000256" key="6">
    <source>
        <dbReference type="ARBA" id="ARBA00023159"/>
    </source>
</evidence>
<evidence type="ECO:0000256" key="5">
    <source>
        <dbReference type="ARBA" id="ARBA00023125"/>
    </source>
</evidence>
<dbReference type="GO" id="GO:0005634">
    <property type="term" value="C:nucleus"/>
    <property type="evidence" value="ECO:0007669"/>
    <property type="project" value="UniProtKB-SubCell"/>
</dbReference>
<keyword evidence="13" id="KW-1185">Reference proteome</keyword>
<feature type="coiled-coil region" evidence="9">
    <location>
        <begin position="329"/>
        <end position="370"/>
    </location>
</feature>
<dbReference type="PANTHER" id="PTHR45776">
    <property type="entry name" value="MIP04163P"/>
    <property type="match status" value="1"/>
</dbReference>
<protein>
    <recommendedName>
        <fullName evidence="11">BHLH domain-containing protein</fullName>
    </recommendedName>
</protein>
<keyword evidence="9" id="KW-0175">Coiled coil</keyword>
<dbReference type="PANTHER" id="PTHR45776:SF4">
    <property type="entry name" value="MICROPHTHALMIA-ASSOCIATED TRANSCRIPTION FACTOR"/>
    <property type="match status" value="1"/>
</dbReference>